<evidence type="ECO:0000313" key="2">
    <source>
        <dbReference type="Proteomes" id="UP000009886"/>
    </source>
</evidence>
<organism evidence="1 2">
    <name type="scientific">Penicillium digitatum (strain Pd1 / CECT 20795)</name>
    <name type="common">Green mold</name>
    <dbReference type="NCBI Taxonomy" id="1170230"/>
    <lineage>
        <taxon>Eukaryota</taxon>
        <taxon>Fungi</taxon>
        <taxon>Dikarya</taxon>
        <taxon>Ascomycota</taxon>
        <taxon>Pezizomycotina</taxon>
        <taxon>Eurotiomycetes</taxon>
        <taxon>Eurotiomycetidae</taxon>
        <taxon>Eurotiales</taxon>
        <taxon>Aspergillaceae</taxon>
        <taxon>Penicillium</taxon>
    </lineage>
</organism>
<name>K9G3T6_PEND1</name>
<dbReference type="EMBL" id="AKCU01000271">
    <property type="protein sequence ID" value="EKV15572.1"/>
    <property type="molecule type" value="Genomic_DNA"/>
</dbReference>
<comment type="caution">
    <text evidence="1">The sequence shown here is derived from an EMBL/GenBank/DDBJ whole genome shotgun (WGS) entry which is preliminary data.</text>
</comment>
<dbReference type="HOGENOM" id="CLU_3033094_0_0_1"/>
<sequence>MDGVISTAVTCEHTDCQKTKRKVCKGKKIPPRTQRRHRLVNVARLKKGWKDSVAE</sequence>
<gene>
    <name evidence="1" type="ORF">PDIP_40250</name>
</gene>
<protein>
    <submittedName>
        <fullName evidence="1">Uncharacterized protein</fullName>
    </submittedName>
</protein>
<dbReference type="AlphaFoldDB" id="K9G3T6"/>
<accession>K9G3T6</accession>
<proteinExistence type="predicted"/>
<evidence type="ECO:0000313" key="1">
    <source>
        <dbReference type="EMBL" id="EKV15572.1"/>
    </source>
</evidence>
<reference evidence="2" key="1">
    <citation type="journal article" date="2012" name="BMC Genomics">
        <title>Genome sequence of the necrotrophic fungus Penicillium digitatum, the main postharvest pathogen of citrus.</title>
        <authorList>
            <person name="Marcet-Houben M."/>
            <person name="Ballester A.-R."/>
            <person name="de la Fuente B."/>
            <person name="Harries E."/>
            <person name="Marcos J.F."/>
            <person name="Gonzalez-Candelas L."/>
            <person name="Gabaldon T."/>
        </authorList>
    </citation>
    <scope>NUCLEOTIDE SEQUENCE [LARGE SCALE GENOMIC DNA]</scope>
    <source>
        <strain evidence="2">Pd1 / CECT 20795</strain>
    </source>
</reference>
<dbReference type="VEuPathDB" id="FungiDB:PDIP_40250"/>
<dbReference type="KEGG" id="pdp:PDIP_40250"/>
<dbReference type="Proteomes" id="UP000009886">
    <property type="component" value="Unassembled WGS sequence"/>
</dbReference>